<proteinExistence type="predicted"/>
<name>A0AAV9PY90_9PEZI</name>
<gene>
    <name evidence="2" type="ORF">LTR25_008257</name>
</gene>
<evidence type="ECO:0000313" key="2">
    <source>
        <dbReference type="EMBL" id="KAK5531927.1"/>
    </source>
</evidence>
<organism evidence="2 3">
    <name type="scientific">Vermiconidia calcicola</name>
    <dbReference type="NCBI Taxonomy" id="1690605"/>
    <lineage>
        <taxon>Eukaryota</taxon>
        <taxon>Fungi</taxon>
        <taxon>Dikarya</taxon>
        <taxon>Ascomycota</taxon>
        <taxon>Pezizomycotina</taxon>
        <taxon>Dothideomycetes</taxon>
        <taxon>Dothideomycetidae</taxon>
        <taxon>Mycosphaerellales</taxon>
        <taxon>Extremaceae</taxon>
        <taxon>Vermiconidia</taxon>
    </lineage>
</organism>
<dbReference type="EMBL" id="JAXLQG010000016">
    <property type="protein sequence ID" value="KAK5531927.1"/>
    <property type="molecule type" value="Genomic_DNA"/>
</dbReference>
<evidence type="ECO:0000256" key="1">
    <source>
        <dbReference type="SAM" id="MobiDB-lite"/>
    </source>
</evidence>
<accession>A0AAV9PY90</accession>
<feature type="compositionally biased region" description="Low complexity" evidence="1">
    <location>
        <begin position="201"/>
        <end position="211"/>
    </location>
</feature>
<feature type="compositionally biased region" description="Basic and acidic residues" evidence="1">
    <location>
        <begin position="124"/>
        <end position="135"/>
    </location>
</feature>
<feature type="region of interest" description="Disordered" evidence="1">
    <location>
        <begin position="64"/>
        <end position="221"/>
    </location>
</feature>
<reference evidence="2 3" key="1">
    <citation type="submission" date="2023-06" db="EMBL/GenBank/DDBJ databases">
        <title>Black Yeasts Isolated from many extreme environments.</title>
        <authorList>
            <person name="Coleine C."/>
            <person name="Stajich J.E."/>
            <person name="Selbmann L."/>
        </authorList>
    </citation>
    <scope>NUCLEOTIDE SEQUENCE [LARGE SCALE GENOMIC DNA]</scope>
    <source>
        <strain evidence="2 3">CCFEE 5887</strain>
    </source>
</reference>
<protein>
    <submittedName>
        <fullName evidence="2">Uncharacterized protein</fullName>
    </submittedName>
</protein>
<sequence>MATTVRRGCGCVQAIVGLFTAIQWRWFKIRSDRRLKKNRGIFLRQRGRKVTPARRTALLETIYEEHETSESDQSYASAVEHKHPTSAACTVPRLLHKSQITPGSSSSTQTTKAPAQDTSVAPEEPNKDKPVHLQKETTSSTTMDEPAAAEEVAQTAISTWNEENSNGAVRPPQDNDGVSSVRDFAVNPQGKGKASDVEPISRSQSQQSAASDHIKTKNGLEGQLNRHLGQLDRIRRVVGLLNTEIQGLEGQLAAKRRLHREDPVLLGHLQTEIEFLRGCRNTYVPIVGYHHDQIQRIADERADLDKSQGQECTVYHSYLGRIKHVEWLKAFSY</sequence>
<evidence type="ECO:0000313" key="3">
    <source>
        <dbReference type="Proteomes" id="UP001345827"/>
    </source>
</evidence>
<feature type="compositionally biased region" description="Polar residues" evidence="1">
    <location>
        <begin position="155"/>
        <end position="167"/>
    </location>
</feature>
<dbReference type="AlphaFoldDB" id="A0AAV9PY90"/>
<comment type="caution">
    <text evidence="2">The sequence shown here is derived from an EMBL/GenBank/DDBJ whole genome shotgun (WGS) entry which is preliminary data.</text>
</comment>
<dbReference type="Proteomes" id="UP001345827">
    <property type="component" value="Unassembled WGS sequence"/>
</dbReference>
<feature type="compositionally biased region" description="Polar residues" evidence="1">
    <location>
        <begin position="98"/>
        <end position="119"/>
    </location>
</feature>
<keyword evidence="3" id="KW-1185">Reference proteome</keyword>